<dbReference type="Proteomes" id="UP000002430">
    <property type="component" value="Plasmid 2"/>
</dbReference>
<evidence type="ECO:0000313" key="3">
    <source>
        <dbReference type="Proteomes" id="UP000002430"/>
    </source>
</evidence>
<dbReference type="HOGENOM" id="CLU_066192_29_0_7"/>
<gene>
    <name evidence="2" type="ordered locus">LIB002</name>
</gene>
<dbReference type="AlphaFoldDB" id="Q1MP03"/>
<accession>Q1MP03</accession>
<dbReference type="EMBL" id="AM180254">
    <property type="protein sequence ID" value="CAJ53901.1"/>
    <property type="molecule type" value="Genomic_DNA"/>
</dbReference>
<feature type="domain" description="HTH cro/C1-type" evidence="1">
    <location>
        <begin position="13"/>
        <end position="67"/>
    </location>
</feature>
<evidence type="ECO:0000259" key="1">
    <source>
        <dbReference type="PROSITE" id="PS50943"/>
    </source>
</evidence>
<evidence type="ECO:0000313" key="2">
    <source>
        <dbReference type="EMBL" id="CAJ53901.1"/>
    </source>
</evidence>
<dbReference type="SMART" id="SM00530">
    <property type="entry name" value="HTH_XRE"/>
    <property type="match status" value="1"/>
</dbReference>
<keyword evidence="2" id="KW-0614">Plasmid</keyword>
<dbReference type="eggNOG" id="COG1396">
    <property type="taxonomic scope" value="Bacteria"/>
</dbReference>
<keyword evidence="3" id="KW-1185">Reference proteome</keyword>
<proteinExistence type="predicted"/>
<dbReference type="Pfam" id="PF01381">
    <property type="entry name" value="HTH_3"/>
    <property type="match status" value="1"/>
</dbReference>
<organism evidence="2 3">
    <name type="scientific">Lawsonia intracellularis (strain PHE/MN1-00)</name>
    <dbReference type="NCBI Taxonomy" id="363253"/>
    <lineage>
        <taxon>Bacteria</taxon>
        <taxon>Pseudomonadati</taxon>
        <taxon>Thermodesulfobacteriota</taxon>
        <taxon>Desulfovibrionia</taxon>
        <taxon>Desulfovibrionales</taxon>
        <taxon>Desulfovibrionaceae</taxon>
        <taxon>Lawsonia</taxon>
    </lineage>
</organism>
<dbReference type="GO" id="GO:0003677">
    <property type="term" value="F:DNA binding"/>
    <property type="evidence" value="ECO:0007669"/>
    <property type="project" value="InterPro"/>
</dbReference>
<dbReference type="SUPFAM" id="SSF47413">
    <property type="entry name" value="lambda repressor-like DNA-binding domains"/>
    <property type="match status" value="1"/>
</dbReference>
<dbReference type="RefSeq" id="WP_011527297.1">
    <property type="nucleotide sequence ID" value="NC_008013.1"/>
</dbReference>
<dbReference type="PROSITE" id="PS50943">
    <property type="entry name" value="HTH_CROC1"/>
    <property type="match status" value="1"/>
</dbReference>
<dbReference type="InterPro" id="IPR001387">
    <property type="entry name" value="Cro/C1-type_HTH"/>
</dbReference>
<dbReference type="OrthoDB" id="2986852at2"/>
<name>Q1MP03_LAWIP</name>
<sequence>MAKKFFKSIGLVIRNYRKTAKLTQARLGEKLGVKGNYIGEIERGEEHPSVEMLVKFSLHMKVRPGELLDTIVEQEVESGNEDFPWITLYNEID</sequence>
<reference evidence="2 3" key="1">
    <citation type="submission" date="2005-11" db="EMBL/GenBank/DDBJ databases">
        <title>The complete genome sequence of Lawsonia intracellularis: the causative agent of proliferative enteropathy.</title>
        <authorList>
            <person name="Kaur K."/>
            <person name="Zhang Q."/>
            <person name="Beckler D."/>
            <person name="Munir S."/>
            <person name="Li L."/>
            <person name="Kinsley K."/>
            <person name="Herron L."/>
            <person name="Peterson A."/>
            <person name="May B."/>
            <person name="Singh S."/>
            <person name="Gebhart C."/>
            <person name="Kapur V."/>
        </authorList>
    </citation>
    <scope>NUCLEOTIDE SEQUENCE [LARGE SCALE GENOMIC DNA]</scope>
    <source>
        <strain evidence="2 3">PHE/MN1-00</strain>
        <plasmid evidence="3">pLaw2</plasmid>
    </source>
</reference>
<dbReference type="Gene3D" id="1.10.260.40">
    <property type="entry name" value="lambda repressor-like DNA-binding domains"/>
    <property type="match status" value="1"/>
</dbReference>
<protein>
    <submittedName>
        <fullName evidence="2">Transcriptional regulator, PbsX family</fullName>
    </submittedName>
</protein>
<geneLocation type="plasmid" evidence="3">
    <name>pLaw2</name>
</geneLocation>
<dbReference type="CDD" id="cd00093">
    <property type="entry name" value="HTH_XRE"/>
    <property type="match status" value="1"/>
</dbReference>
<dbReference type="InterPro" id="IPR010982">
    <property type="entry name" value="Lambda_DNA-bd_dom_sf"/>
</dbReference>
<dbReference type="KEGG" id="lip:LIB002"/>